<gene>
    <name evidence="1" type="ORF">I6I07_08625</name>
</gene>
<dbReference type="InterPro" id="IPR024524">
    <property type="entry name" value="DUF3800"/>
</dbReference>
<dbReference type="EMBL" id="CP065997">
    <property type="protein sequence ID" value="QQB36651.1"/>
    <property type="molecule type" value="Genomic_DNA"/>
</dbReference>
<evidence type="ECO:0000313" key="1">
    <source>
        <dbReference type="EMBL" id="QQB36651.1"/>
    </source>
</evidence>
<dbReference type="Proteomes" id="UP000595231">
    <property type="component" value="Chromosome"/>
</dbReference>
<reference evidence="1 2" key="1">
    <citation type="submission" date="2020-12" db="EMBL/GenBank/DDBJ databases">
        <title>FDA dAtabase for Regulatory Grade micrObial Sequences (FDA-ARGOS): Supporting development and validation of Infectious Disease Dx tests.</title>
        <authorList>
            <person name="Sproer C."/>
            <person name="Gronow S."/>
            <person name="Severitt S."/>
            <person name="Schroder I."/>
            <person name="Tallon L."/>
            <person name="Sadzewicz L."/>
            <person name="Zhao X."/>
            <person name="Boylan J."/>
            <person name="Ott S."/>
            <person name="Bowen H."/>
            <person name="Vavikolanu K."/>
            <person name="Mehta A."/>
            <person name="Aluvathingal J."/>
            <person name="Nadendla S."/>
            <person name="Lowell S."/>
            <person name="Myers T."/>
            <person name="Yan Y."/>
            <person name="Sichtig H."/>
        </authorList>
    </citation>
    <scope>NUCLEOTIDE SEQUENCE [LARGE SCALE GENOMIC DNA]</scope>
    <source>
        <strain evidence="1 2">FDAARGOS_1050</strain>
    </source>
</reference>
<name>A0A7T4E5X1_9BURK</name>
<dbReference type="Pfam" id="PF12686">
    <property type="entry name" value="DUF3800"/>
    <property type="match status" value="1"/>
</dbReference>
<organism evidence="1 2">
    <name type="scientific">Achromobacter deleyi</name>
    <dbReference type="NCBI Taxonomy" id="1353891"/>
    <lineage>
        <taxon>Bacteria</taxon>
        <taxon>Pseudomonadati</taxon>
        <taxon>Pseudomonadota</taxon>
        <taxon>Betaproteobacteria</taxon>
        <taxon>Burkholderiales</taxon>
        <taxon>Alcaligenaceae</taxon>
        <taxon>Achromobacter</taxon>
    </lineage>
</organism>
<accession>A0A7T4E5X1</accession>
<sequence length="284" mass="33143">MPTFRSPHASNCCGLSCFLRAPLTPCQRTRNVHYVVYLDEFGHVGPFLSRDHAQYKTSPVFGFGGFLLPADAVREFAIYFYRLKCRLLRFELDRQDQPAHRWEKKGAQLYTVQNVSRYKELRVSTGRLLSHIRKSGGYVVYAGECKSVEVHAHRAADLFKRQLLRLIRIADHFCRARNATFLVMLDEQQAGNLWRERNMEACTHAMFEDENEKCRAMIEPPIQGESHLFQTLQCADWICGLMGRLHAYETAPDQYEDWAIFHRYFDARMREATLPACDLIRLDR</sequence>
<dbReference type="AlphaFoldDB" id="A0A7T4E5X1"/>
<evidence type="ECO:0000313" key="2">
    <source>
        <dbReference type="Proteomes" id="UP000595231"/>
    </source>
</evidence>
<proteinExistence type="predicted"/>
<protein>
    <submittedName>
        <fullName evidence="1">DUF3800 domain-containing protein</fullName>
    </submittedName>
</protein>